<accession>A0A5N5EE45</accession>
<dbReference type="AlphaFoldDB" id="A0A5N5EE45"/>
<comment type="caution">
    <text evidence="1">The sequence shown here is derived from an EMBL/GenBank/DDBJ whole genome shotgun (WGS) entry which is preliminary data.</text>
</comment>
<name>A0A5N5EE45_RHOER</name>
<dbReference type="EMBL" id="MRBO01000021">
    <property type="protein sequence ID" value="KAB2587250.1"/>
    <property type="molecule type" value="Genomic_DNA"/>
</dbReference>
<proteinExistence type="predicted"/>
<evidence type="ECO:0000313" key="2">
    <source>
        <dbReference type="Proteomes" id="UP000325576"/>
    </source>
</evidence>
<gene>
    <name evidence="1" type="ORF">BS297_00800</name>
</gene>
<evidence type="ECO:0000313" key="1">
    <source>
        <dbReference type="EMBL" id="KAB2587250.1"/>
    </source>
</evidence>
<reference evidence="1 2" key="1">
    <citation type="journal article" date="2017" name="Poromechanics V (2013)">
        <title>Genomic Characterization of the Arsenic-Tolerant Actinobacterium, &lt;i&gt;Rhodococcus erythropolis&lt;/i&gt; S43.</title>
        <authorList>
            <person name="Retamal-Morales G."/>
            <person name="Mehnert M."/>
            <person name="Schwabe R."/>
            <person name="Tischler D."/>
            <person name="Schloemann M."/>
            <person name="Levican G.J."/>
        </authorList>
    </citation>
    <scope>NUCLEOTIDE SEQUENCE [LARGE SCALE GENOMIC DNA]</scope>
    <source>
        <strain evidence="1 2">S43</strain>
    </source>
</reference>
<dbReference type="Proteomes" id="UP000325576">
    <property type="component" value="Unassembled WGS sequence"/>
</dbReference>
<protein>
    <submittedName>
        <fullName evidence="1">Uncharacterized protein</fullName>
    </submittedName>
</protein>
<organism evidence="1 2">
    <name type="scientific">Rhodococcus erythropolis</name>
    <name type="common">Arthrobacter picolinophilus</name>
    <dbReference type="NCBI Taxonomy" id="1833"/>
    <lineage>
        <taxon>Bacteria</taxon>
        <taxon>Bacillati</taxon>
        <taxon>Actinomycetota</taxon>
        <taxon>Actinomycetes</taxon>
        <taxon>Mycobacteriales</taxon>
        <taxon>Nocardiaceae</taxon>
        <taxon>Rhodococcus</taxon>
        <taxon>Rhodococcus erythropolis group</taxon>
    </lineage>
</organism>
<sequence length="113" mass="13068">MNSNSETTNVDDDLRQIIRIAINTAQGDSVHRPDPELAEAAAFEKIKKYGKMREVEGKLHTIDKLLDIAYRHEKETFTLHEVESYQKGQLRRAKELFPKPAVRKDNPRPKEVI</sequence>